<dbReference type="InterPro" id="IPR011051">
    <property type="entry name" value="RmlC_Cupin_sf"/>
</dbReference>
<evidence type="ECO:0000313" key="2">
    <source>
        <dbReference type="Proteomes" id="UP001179361"/>
    </source>
</evidence>
<comment type="caution">
    <text evidence="1">The sequence shown here is derived from an EMBL/GenBank/DDBJ whole genome shotgun (WGS) entry which is preliminary data.</text>
</comment>
<accession>A0ABS8Q211</accession>
<organism evidence="1 2">
    <name type="scientific">Massilia phyllostachyos</name>
    <dbReference type="NCBI Taxonomy" id="2898585"/>
    <lineage>
        <taxon>Bacteria</taxon>
        <taxon>Pseudomonadati</taxon>
        <taxon>Pseudomonadota</taxon>
        <taxon>Betaproteobacteria</taxon>
        <taxon>Burkholderiales</taxon>
        <taxon>Oxalobacteraceae</taxon>
        <taxon>Telluria group</taxon>
        <taxon>Massilia</taxon>
    </lineage>
</organism>
<dbReference type="RefSeq" id="WP_231056921.1">
    <property type="nucleotide sequence ID" value="NZ_JAJNOC010000001.1"/>
</dbReference>
<keyword evidence="2" id="KW-1185">Reference proteome</keyword>
<gene>
    <name evidence="1" type="ORF">LQ564_04760</name>
</gene>
<dbReference type="EMBL" id="JAJNOC010000001">
    <property type="protein sequence ID" value="MCD2515619.1"/>
    <property type="molecule type" value="Genomic_DNA"/>
</dbReference>
<reference evidence="1" key="1">
    <citation type="submission" date="2021-11" db="EMBL/GenBank/DDBJ databases">
        <title>The complete genome of Massilia sp sp. G4R7.</title>
        <authorList>
            <person name="Liu L."/>
            <person name="Yue J."/>
            <person name="Yuan J."/>
            <person name="Yang F."/>
            <person name="Li L."/>
        </authorList>
    </citation>
    <scope>NUCLEOTIDE SEQUENCE</scope>
    <source>
        <strain evidence="1">G4R7</strain>
    </source>
</reference>
<dbReference type="InterPro" id="IPR014710">
    <property type="entry name" value="RmlC-like_jellyroll"/>
</dbReference>
<name>A0ABS8Q211_9BURK</name>
<dbReference type="Proteomes" id="UP001179361">
    <property type="component" value="Unassembled WGS sequence"/>
</dbReference>
<sequence>MSLNPQQSYVYLAEDGSSQCFSAETFWKQPPSELDEAPGGWLISEFAFTEDWPTWEMHPHADEFVYLLSGAVELHLEQGASVRKIALNGSGAVVVPRGVWHTAKVQAPSRMLHVTRGAGTETRPA</sequence>
<proteinExistence type="predicted"/>
<dbReference type="Gene3D" id="2.60.120.10">
    <property type="entry name" value="Jelly Rolls"/>
    <property type="match status" value="1"/>
</dbReference>
<protein>
    <submittedName>
        <fullName evidence="1">Cupin domain-containing protein</fullName>
    </submittedName>
</protein>
<dbReference type="CDD" id="cd02208">
    <property type="entry name" value="cupin_RmlC-like"/>
    <property type="match status" value="1"/>
</dbReference>
<evidence type="ECO:0000313" key="1">
    <source>
        <dbReference type="EMBL" id="MCD2515619.1"/>
    </source>
</evidence>
<dbReference type="SUPFAM" id="SSF51182">
    <property type="entry name" value="RmlC-like cupins"/>
    <property type="match status" value="1"/>
</dbReference>